<feature type="transmembrane region" description="Helical" evidence="2">
    <location>
        <begin position="184"/>
        <end position="204"/>
    </location>
</feature>
<gene>
    <name evidence="3" type="ordered locus">MAV_0364</name>
</gene>
<dbReference type="EMBL" id="CP000479">
    <property type="protein sequence ID" value="ABK68200.1"/>
    <property type="molecule type" value="Genomic_DNA"/>
</dbReference>
<evidence type="ECO:0000256" key="2">
    <source>
        <dbReference type="SAM" id="Phobius"/>
    </source>
</evidence>
<feature type="transmembrane region" description="Helical" evidence="2">
    <location>
        <begin position="161"/>
        <end position="179"/>
    </location>
</feature>
<dbReference type="KEGG" id="mav:MAV_0364"/>
<feature type="transmembrane region" description="Helical" evidence="2">
    <location>
        <begin position="303"/>
        <end position="329"/>
    </location>
</feature>
<organism evidence="3 4">
    <name type="scientific">Mycobacterium avium (strain 104)</name>
    <dbReference type="NCBI Taxonomy" id="243243"/>
    <lineage>
        <taxon>Bacteria</taxon>
        <taxon>Bacillati</taxon>
        <taxon>Actinomycetota</taxon>
        <taxon>Actinomycetes</taxon>
        <taxon>Mycobacteriales</taxon>
        <taxon>Mycobacteriaceae</taxon>
        <taxon>Mycobacterium</taxon>
        <taxon>Mycobacterium avium complex (MAC)</taxon>
    </lineage>
</organism>
<evidence type="ECO:0008006" key="5">
    <source>
        <dbReference type="Google" id="ProtNLM"/>
    </source>
</evidence>
<keyword evidence="2" id="KW-0472">Membrane</keyword>
<dbReference type="Pfam" id="PF20401">
    <property type="entry name" value="Rhomboid_2"/>
    <property type="match status" value="1"/>
</dbReference>
<feature type="transmembrane region" description="Helical" evidence="2">
    <location>
        <begin position="100"/>
        <end position="122"/>
    </location>
</feature>
<dbReference type="HOGENOM" id="CLU_067786_0_0_11"/>
<dbReference type="AlphaFoldDB" id="A0A0H3A285"/>
<feature type="region of interest" description="Disordered" evidence="1">
    <location>
        <begin position="1"/>
        <end position="23"/>
    </location>
</feature>
<protein>
    <recommendedName>
        <fullName evidence="5">Transmembrane protein</fullName>
    </recommendedName>
</protein>
<reference evidence="3 4" key="1">
    <citation type="submission" date="2006-10" db="EMBL/GenBank/DDBJ databases">
        <authorList>
            <person name="Fleischmann R.D."/>
            <person name="Dodson R.J."/>
            <person name="Haft D.H."/>
            <person name="Merkel J.S."/>
            <person name="Nelson W.C."/>
            <person name="Fraser C.M."/>
        </authorList>
    </citation>
    <scope>NUCLEOTIDE SEQUENCE [LARGE SCALE GENOMIC DNA]</scope>
    <source>
        <strain evidence="3 4">104</strain>
    </source>
</reference>
<dbReference type="InterPro" id="IPR046862">
    <property type="entry name" value="Rhomboid_2"/>
</dbReference>
<feature type="transmembrane region" description="Helical" evidence="2">
    <location>
        <begin position="224"/>
        <end position="243"/>
    </location>
</feature>
<sequence length="351" mass="36186">MSLLTLPSSRPMPTSTDRMLGDRPNLCRRPCLAASRRVRQDAAGGRRSVKICGIGVKASLRTRHRPAPTGTVTGMTVVEFTGGAAPRGARPRRSTLPGPGSVRVTAAYAAALLVVYLVLAALGPHARQVAVSRMSTNVHNLGRGQLGTLIGSAFVDDGGQLFFWLPGLVCLLALGELLWRGKGLLVTFAVGHIGATMIVAVGLVAAIESGMLPASVARASDVGISYGAMCVLGAITAALPVRWRGVWAGWWLGTAVVATVGADFTAVGHVVALLLGIGLSFRLRSTASWTPVHLALLCVGATFGYLLLAGAASMAPIGGLAGAFIGVLARRPLAGRPDERVDVVAAGRPGR</sequence>
<feature type="compositionally biased region" description="Polar residues" evidence="1">
    <location>
        <begin position="1"/>
        <end position="17"/>
    </location>
</feature>
<dbReference type="Proteomes" id="UP000001574">
    <property type="component" value="Chromosome"/>
</dbReference>
<evidence type="ECO:0000256" key="1">
    <source>
        <dbReference type="SAM" id="MobiDB-lite"/>
    </source>
</evidence>
<feature type="transmembrane region" description="Helical" evidence="2">
    <location>
        <begin position="250"/>
        <end position="283"/>
    </location>
</feature>
<name>A0A0H3A285_MYCA1</name>
<accession>A0A0H3A285</accession>
<evidence type="ECO:0000313" key="3">
    <source>
        <dbReference type="EMBL" id="ABK68200.1"/>
    </source>
</evidence>
<evidence type="ECO:0000313" key="4">
    <source>
        <dbReference type="Proteomes" id="UP000001574"/>
    </source>
</evidence>
<keyword evidence="2" id="KW-1133">Transmembrane helix</keyword>
<dbReference type="RefSeq" id="WP_011723512.1">
    <property type="nucleotide sequence ID" value="NC_008595.1"/>
</dbReference>
<proteinExistence type="predicted"/>
<keyword evidence="2" id="KW-0812">Transmembrane</keyword>